<organism evidence="1 2">
    <name type="scientific">Eumeta variegata</name>
    <name type="common">Bagworm moth</name>
    <name type="synonym">Eumeta japonica</name>
    <dbReference type="NCBI Taxonomy" id="151549"/>
    <lineage>
        <taxon>Eukaryota</taxon>
        <taxon>Metazoa</taxon>
        <taxon>Ecdysozoa</taxon>
        <taxon>Arthropoda</taxon>
        <taxon>Hexapoda</taxon>
        <taxon>Insecta</taxon>
        <taxon>Pterygota</taxon>
        <taxon>Neoptera</taxon>
        <taxon>Endopterygota</taxon>
        <taxon>Lepidoptera</taxon>
        <taxon>Glossata</taxon>
        <taxon>Ditrysia</taxon>
        <taxon>Tineoidea</taxon>
        <taxon>Psychidae</taxon>
        <taxon>Oiketicinae</taxon>
        <taxon>Eumeta</taxon>
    </lineage>
</organism>
<dbReference type="EMBL" id="BGZK01001707">
    <property type="protein sequence ID" value="GBP84941.1"/>
    <property type="molecule type" value="Genomic_DNA"/>
</dbReference>
<evidence type="ECO:0000313" key="1">
    <source>
        <dbReference type="EMBL" id="GBP84941.1"/>
    </source>
</evidence>
<keyword evidence="2" id="KW-1185">Reference proteome</keyword>
<evidence type="ECO:0000313" key="2">
    <source>
        <dbReference type="Proteomes" id="UP000299102"/>
    </source>
</evidence>
<accession>A0A4C1Z7X2</accession>
<comment type="caution">
    <text evidence="1">The sequence shown here is derived from an EMBL/GenBank/DDBJ whole genome shotgun (WGS) entry which is preliminary data.</text>
</comment>
<sequence length="360" mass="41255">MAGHRLKIGQLKLQGARLELQEISCRFDTILVQELFQTDFVHFMQHSSTVEAAVVNLDSNTARTFIPELSNDYCACVIVSVDINIYSPQWHSDARYWTGNSSKAEGRRAQLEGFITQCHLQVQNVEGQPYTFFDPKGRLDALRKQYIRTRRKYQKARKRMGRMPRVQGINDAVRLILSVHLPDNNIDKEETHHRQIRLAALIPSSGTPATPLSTDHLWTIVHYLHNTSPGIDRVTAKIIREVWKVAATEMTVLFGKCVMEGRFPVVWKEERLIALTKCNGKYMTDPKAYQQLMLLPVLGKTLERGWSTVTTLTTMLDLVRPLNRKYVQLVALDISAAFDKAWWPMNLVKLRERGCPPNIT</sequence>
<dbReference type="PANTHER" id="PTHR19446">
    <property type="entry name" value="REVERSE TRANSCRIPTASES"/>
    <property type="match status" value="1"/>
</dbReference>
<name>A0A4C1Z7X2_EUMVA</name>
<dbReference type="OrthoDB" id="415822at2759"/>
<dbReference type="AlphaFoldDB" id="A0A4C1Z7X2"/>
<reference evidence="1 2" key="1">
    <citation type="journal article" date="2019" name="Commun. Biol.">
        <title>The bagworm genome reveals a unique fibroin gene that provides high tensile strength.</title>
        <authorList>
            <person name="Kono N."/>
            <person name="Nakamura H."/>
            <person name="Ohtoshi R."/>
            <person name="Tomita M."/>
            <person name="Numata K."/>
            <person name="Arakawa K."/>
        </authorList>
    </citation>
    <scope>NUCLEOTIDE SEQUENCE [LARGE SCALE GENOMIC DNA]</scope>
</reference>
<proteinExistence type="predicted"/>
<protein>
    <submittedName>
        <fullName evidence="1">115 kDa protein in type-1 retrotransposable element R1DM</fullName>
    </submittedName>
</protein>
<dbReference type="Proteomes" id="UP000299102">
    <property type="component" value="Unassembled WGS sequence"/>
</dbReference>
<gene>
    <name evidence="1" type="ORF">EVAR_90953_1</name>
</gene>